<comment type="caution">
    <text evidence="3">The sequence shown here is derived from an EMBL/GenBank/DDBJ whole genome shotgun (WGS) entry which is preliminary data.</text>
</comment>
<evidence type="ECO:0000313" key="3">
    <source>
        <dbReference type="EMBL" id="GMA31996.1"/>
    </source>
</evidence>
<protein>
    <submittedName>
        <fullName evidence="3">Stress protein</fullName>
    </submittedName>
</protein>
<dbReference type="EMBL" id="BSUM01000001">
    <property type="protein sequence ID" value="GMA31996.1"/>
    <property type="molecule type" value="Genomic_DNA"/>
</dbReference>
<dbReference type="InterPro" id="IPR005531">
    <property type="entry name" value="Asp23"/>
</dbReference>
<dbReference type="AlphaFoldDB" id="A0AA37XF16"/>
<dbReference type="RefSeq" id="WP_284250715.1">
    <property type="nucleotide sequence ID" value="NZ_BSUM01000001.1"/>
</dbReference>
<evidence type="ECO:0000256" key="2">
    <source>
        <dbReference type="SAM" id="MobiDB-lite"/>
    </source>
</evidence>
<name>A0AA37XF16_9MICO</name>
<evidence type="ECO:0000313" key="4">
    <source>
        <dbReference type="Proteomes" id="UP001157161"/>
    </source>
</evidence>
<dbReference type="Proteomes" id="UP001157161">
    <property type="component" value="Unassembled WGS sequence"/>
</dbReference>
<gene>
    <name evidence="3" type="ORF">GCM10025875_19880</name>
</gene>
<reference evidence="3" key="2">
    <citation type="submission" date="2023-02" db="EMBL/GenBank/DDBJ databases">
        <authorList>
            <person name="Sun Q."/>
            <person name="Mori K."/>
        </authorList>
    </citation>
    <scope>NUCLEOTIDE SEQUENCE</scope>
    <source>
        <strain evidence="3">NBRC 112290</strain>
    </source>
</reference>
<dbReference type="Pfam" id="PF03780">
    <property type="entry name" value="Asp23"/>
    <property type="match status" value="1"/>
</dbReference>
<dbReference type="PANTHER" id="PTHR34297">
    <property type="entry name" value="HYPOTHETICAL CYTOSOLIC PROTEIN-RELATED"/>
    <property type="match status" value="1"/>
</dbReference>
<dbReference type="PANTHER" id="PTHR34297:SF3">
    <property type="entry name" value="ALKALINE SHOCK PROTEIN 23"/>
    <property type="match status" value="1"/>
</dbReference>
<evidence type="ECO:0000256" key="1">
    <source>
        <dbReference type="ARBA" id="ARBA00005721"/>
    </source>
</evidence>
<proteinExistence type="inferred from homology"/>
<sequence length="169" mass="16700">MSESTSSAADGAGTEAASARTTTSTPAASTPPSALASSGGTTTIAEGVVSKIAGLAARDVAGVHAVGGGGAARALSSLRERIPGGTTNFSQGVRVEVGAEEAAVDLEIVAEYGVPIADVAHQVRRSVVSAIERMTGLRVIEVNIAVGDVHLPEDDASSPDGAEAGPRVR</sequence>
<organism evidence="3 4">
    <name type="scientific">Litorihabitans aurantiacus</name>
    <dbReference type="NCBI Taxonomy" id="1930061"/>
    <lineage>
        <taxon>Bacteria</taxon>
        <taxon>Bacillati</taxon>
        <taxon>Actinomycetota</taxon>
        <taxon>Actinomycetes</taxon>
        <taxon>Micrococcales</taxon>
        <taxon>Beutenbergiaceae</taxon>
        <taxon>Litorihabitans</taxon>
    </lineage>
</organism>
<feature type="region of interest" description="Disordered" evidence="2">
    <location>
        <begin position="1"/>
        <end position="40"/>
    </location>
</feature>
<reference evidence="3" key="1">
    <citation type="journal article" date="2014" name="Int. J. Syst. Evol. Microbiol.">
        <title>Complete genome sequence of Corynebacterium casei LMG S-19264T (=DSM 44701T), isolated from a smear-ripened cheese.</title>
        <authorList>
            <consortium name="US DOE Joint Genome Institute (JGI-PGF)"/>
            <person name="Walter F."/>
            <person name="Albersmeier A."/>
            <person name="Kalinowski J."/>
            <person name="Ruckert C."/>
        </authorList>
    </citation>
    <scope>NUCLEOTIDE SEQUENCE</scope>
    <source>
        <strain evidence="3">NBRC 112290</strain>
    </source>
</reference>
<comment type="similarity">
    <text evidence="1">Belongs to the asp23 family.</text>
</comment>
<accession>A0AA37XF16</accession>
<keyword evidence="4" id="KW-1185">Reference proteome</keyword>